<dbReference type="AlphaFoldDB" id="A0A509EM77"/>
<sequence>MARKPHPKKEVEDALRHAEDHGWRVSVGGSHAWGKIYCPYDDETCRCGEFCITSIWSTPKNVGNEARKIKRVVDNCTTRKAETEARAEAERAEAQEREP</sequence>
<reference evidence="2 3" key="1">
    <citation type="submission" date="2019-06" db="EMBL/GenBank/DDBJ databases">
        <authorList>
            <person name="Rodrigo-Torres L."/>
            <person name="Arahal R. D."/>
            <person name="Lucena T."/>
        </authorList>
    </citation>
    <scope>NUCLEOTIDE SEQUENCE [LARGE SCALE GENOMIC DNA]</scope>
    <source>
        <strain evidence="2 3">SB0023/3</strain>
    </source>
</reference>
<feature type="region of interest" description="Disordered" evidence="1">
    <location>
        <begin position="79"/>
        <end position="99"/>
    </location>
</feature>
<protein>
    <submittedName>
        <fullName evidence="2">Uncharacterized protein</fullName>
    </submittedName>
</protein>
<keyword evidence="3" id="KW-1185">Reference proteome</keyword>
<proteinExistence type="predicted"/>
<organism evidence="2 3">
    <name type="scientific">Methylobacterium symbioticum</name>
    <dbReference type="NCBI Taxonomy" id="2584084"/>
    <lineage>
        <taxon>Bacteria</taxon>
        <taxon>Pseudomonadati</taxon>
        <taxon>Pseudomonadota</taxon>
        <taxon>Alphaproteobacteria</taxon>
        <taxon>Hyphomicrobiales</taxon>
        <taxon>Methylobacteriaceae</taxon>
        <taxon>Methylobacterium</taxon>
    </lineage>
</organism>
<evidence type="ECO:0000313" key="2">
    <source>
        <dbReference type="EMBL" id="VUD74353.1"/>
    </source>
</evidence>
<evidence type="ECO:0000313" key="3">
    <source>
        <dbReference type="Proteomes" id="UP000410984"/>
    </source>
</evidence>
<name>A0A509EM77_9HYPH</name>
<dbReference type="OrthoDB" id="8778495at2"/>
<dbReference type="EMBL" id="CABFPH010000118">
    <property type="protein sequence ID" value="VUD74353.1"/>
    <property type="molecule type" value="Genomic_DNA"/>
</dbReference>
<dbReference type="Proteomes" id="UP000410984">
    <property type="component" value="Unassembled WGS sequence"/>
</dbReference>
<dbReference type="RefSeq" id="WP_142585661.1">
    <property type="nucleotide sequence ID" value="NZ_CABFPH010000118.1"/>
</dbReference>
<accession>A0A509EM77</accession>
<gene>
    <name evidence="2" type="ORF">MET9862_04982</name>
</gene>
<evidence type="ECO:0000256" key="1">
    <source>
        <dbReference type="SAM" id="MobiDB-lite"/>
    </source>
</evidence>